<dbReference type="AlphaFoldDB" id="A0A0D6PWQ3"/>
<protein>
    <submittedName>
        <fullName evidence="1">Uncharacterized protein</fullName>
    </submittedName>
</protein>
<sequence length="702" mass="74839">MFAHTLTQELLRVLERPDLRVIAGERQIMLDPTLDLPFRVQPGGAIVLGLPAQGQQEETAFFLRHALELAPLLEIAPHRALCAAFCAARTAALFWYLDTGRSDADAPAAWVPQMAAAQVPSAAILQQMWSALAPLQPALSLPDGSGPFGALHDALCALWPILGPTESLMATGGDARLAVDPATGLNHYGCSHRPRPWAITFASSTASSLSERGFAGAETARLSLLAGALHGRGENAARTLDGDIQARIAAHFGLEADEGVVLAPSGTDCELYALALAALAPGGRPVSNILLAPEETGSGVPLAAMGCHFANDTALGHSVTRGAPIAGFPTDTLVVNVPMRDAAGHVRPAADVDAETCRLTHEMRAADRHVLLHRLDLSKTGLLAPGLAALEQACAPVGRSEDCPDVVVDACQARLDPLRVRDYLDRGWMVMVTGSKFFTGPPFCGALLLPAGVRRRLDGPHPVPVGLGDYSYRHAWPQGRAVARLPAGHNIGLILRWCAALAEMTAISRIPRAVIHDRLHGFLSAVTSRIMTDPALEILPPVRPDRAPMDNAWDTLPTIICFFVRAPGRDAETFHPLALPDARRLYAWLNTDLSGLIPPDDPDAALASVLCHVGQPVPLAHPGRPGVIVGALRISAGARLVVGEPSHEGMDPTERLRREVRNVGRILDKISLILRHWSQLSTAAPVQTYLPRGWQARAILPA</sequence>
<proteinExistence type="predicted"/>
<dbReference type="Proteomes" id="UP000032675">
    <property type="component" value="Unassembled WGS sequence"/>
</dbReference>
<accession>A0A0D6PWQ3</accession>
<name>A0A0D6PWQ3_KOMEU</name>
<dbReference type="InterPro" id="IPR015424">
    <property type="entry name" value="PyrdxlP-dep_Trfase"/>
</dbReference>
<evidence type="ECO:0000313" key="1">
    <source>
        <dbReference type="EMBL" id="GAN95732.1"/>
    </source>
</evidence>
<dbReference type="SUPFAM" id="SSF53383">
    <property type="entry name" value="PLP-dependent transferases"/>
    <property type="match status" value="1"/>
</dbReference>
<evidence type="ECO:0000313" key="2">
    <source>
        <dbReference type="Proteomes" id="UP000032675"/>
    </source>
</evidence>
<gene>
    <name evidence="1" type="ORF">Geu3261_0035_094</name>
</gene>
<dbReference type="RefSeq" id="WP_048850298.1">
    <property type="nucleotide sequence ID" value="NZ_BANI01000035.1"/>
</dbReference>
<comment type="caution">
    <text evidence="1">The sequence shown here is derived from an EMBL/GenBank/DDBJ whole genome shotgun (WGS) entry which is preliminary data.</text>
</comment>
<dbReference type="EMBL" id="BANI01000035">
    <property type="protein sequence ID" value="GAN95732.1"/>
    <property type="molecule type" value="Genomic_DNA"/>
</dbReference>
<organism evidence="1 2">
    <name type="scientific">Komagataeibacter europaeus NBRC 3261</name>
    <dbReference type="NCBI Taxonomy" id="1234669"/>
    <lineage>
        <taxon>Bacteria</taxon>
        <taxon>Pseudomonadati</taxon>
        <taxon>Pseudomonadota</taxon>
        <taxon>Alphaproteobacteria</taxon>
        <taxon>Acetobacterales</taxon>
        <taxon>Acetobacteraceae</taxon>
        <taxon>Komagataeibacter</taxon>
    </lineage>
</organism>
<reference evidence="1 2" key="1">
    <citation type="submission" date="2012-11" db="EMBL/GenBank/DDBJ databases">
        <title>Whole genome sequence of Gluconacetobacter europaeus NBRC3261.</title>
        <authorList>
            <person name="Azuma Y."/>
            <person name="Higashiura N."/>
            <person name="Hirakawa H."/>
            <person name="Matsushita K."/>
        </authorList>
    </citation>
    <scope>NUCLEOTIDE SEQUENCE [LARGE SCALE GENOMIC DNA]</scope>
    <source>
        <strain evidence="1 2">NBRC 3261</strain>
    </source>
</reference>